<accession>A0ABP1A0K6</accession>
<dbReference type="Proteomes" id="UP001497522">
    <property type="component" value="Unassembled WGS sequence"/>
</dbReference>
<evidence type="ECO:0000313" key="2">
    <source>
        <dbReference type="EMBL" id="CAK9855857.1"/>
    </source>
</evidence>
<feature type="compositionally biased region" description="Acidic residues" evidence="1">
    <location>
        <begin position="1"/>
        <end position="13"/>
    </location>
</feature>
<dbReference type="EMBL" id="CAXHBF010000317">
    <property type="protein sequence ID" value="CAK9855857.1"/>
    <property type="molecule type" value="Genomic_DNA"/>
</dbReference>
<feature type="region of interest" description="Disordered" evidence="1">
    <location>
        <begin position="1"/>
        <end position="59"/>
    </location>
</feature>
<evidence type="ECO:0000313" key="3">
    <source>
        <dbReference type="Proteomes" id="UP001497522"/>
    </source>
</evidence>
<comment type="caution">
    <text evidence="2">The sequence shown here is derived from an EMBL/GenBank/DDBJ whole genome shotgun (WGS) entry which is preliminary data.</text>
</comment>
<reference evidence="2" key="1">
    <citation type="submission" date="2024-03" db="EMBL/GenBank/DDBJ databases">
        <authorList>
            <consortium name="ELIXIR-Norway"/>
            <consortium name="Elixir Norway"/>
        </authorList>
    </citation>
    <scope>NUCLEOTIDE SEQUENCE</scope>
</reference>
<proteinExistence type="predicted"/>
<sequence length="70" mass="7797">MIEGEDDDDDDDGERERRAPEEELCSSTRKKRGKSWKVLEGGERAGQAGAAKRGPGRTTRKVLEAAHRFP</sequence>
<gene>
    <name evidence="2" type="ORF">CSSPJE1EN2_LOCUS25789</name>
</gene>
<protein>
    <submittedName>
        <fullName evidence="2">Uncharacterized protein</fullName>
    </submittedName>
</protein>
<evidence type="ECO:0000256" key="1">
    <source>
        <dbReference type="SAM" id="MobiDB-lite"/>
    </source>
</evidence>
<name>A0ABP1A0K6_9BRYO</name>
<organism evidence="2 3">
    <name type="scientific">Sphagnum jensenii</name>
    <dbReference type="NCBI Taxonomy" id="128206"/>
    <lineage>
        <taxon>Eukaryota</taxon>
        <taxon>Viridiplantae</taxon>
        <taxon>Streptophyta</taxon>
        <taxon>Embryophyta</taxon>
        <taxon>Bryophyta</taxon>
        <taxon>Sphagnophytina</taxon>
        <taxon>Sphagnopsida</taxon>
        <taxon>Sphagnales</taxon>
        <taxon>Sphagnaceae</taxon>
        <taxon>Sphagnum</taxon>
    </lineage>
</organism>
<keyword evidence="3" id="KW-1185">Reference proteome</keyword>